<organism evidence="1 2">
    <name type="scientific">Pseudonocardia endophytica</name>
    <dbReference type="NCBI Taxonomy" id="401976"/>
    <lineage>
        <taxon>Bacteria</taxon>
        <taxon>Bacillati</taxon>
        <taxon>Actinomycetota</taxon>
        <taxon>Actinomycetes</taxon>
        <taxon>Pseudonocardiales</taxon>
        <taxon>Pseudonocardiaceae</taxon>
        <taxon>Pseudonocardia</taxon>
    </lineage>
</organism>
<accession>A0A4R1HSP3</accession>
<dbReference type="EMBL" id="SMFZ01000002">
    <property type="protein sequence ID" value="TCK22879.1"/>
    <property type="molecule type" value="Genomic_DNA"/>
</dbReference>
<dbReference type="Proteomes" id="UP000295560">
    <property type="component" value="Unassembled WGS sequence"/>
</dbReference>
<protein>
    <submittedName>
        <fullName evidence="1">Uncharacterized protein</fullName>
    </submittedName>
</protein>
<reference evidence="1 2" key="1">
    <citation type="submission" date="2019-03" db="EMBL/GenBank/DDBJ databases">
        <title>Sequencing the genomes of 1000 actinobacteria strains.</title>
        <authorList>
            <person name="Klenk H.-P."/>
        </authorList>
    </citation>
    <scope>NUCLEOTIDE SEQUENCE [LARGE SCALE GENOMIC DNA]</scope>
    <source>
        <strain evidence="1 2">DSM 44969</strain>
    </source>
</reference>
<comment type="caution">
    <text evidence="1">The sequence shown here is derived from an EMBL/GenBank/DDBJ whole genome shotgun (WGS) entry which is preliminary data.</text>
</comment>
<dbReference type="AlphaFoldDB" id="A0A4R1HSP3"/>
<sequence>MAAALFPFLLLVLVAVVAWFRRYRTVELVTRFRPAAAR</sequence>
<proteinExistence type="predicted"/>
<gene>
    <name evidence="1" type="ORF">EV378_6890</name>
</gene>
<name>A0A4R1HSP3_PSEEN</name>
<evidence type="ECO:0000313" key="2">
    <source>
        <dbReference type="Proteomes" id="UP000295560"/>
    </source>
</evidence>
<evidence type="ECO:0000313" key="1">
    <source>
        <dbReference type="EMBL" id="TCK22879.1"/>
    </source>
</evidence>
<keyword evidence="2" id="KW-1185">Reference proteome</keyword>